<dbReference type="Proteomes" id="UP000198551">
    <property type="component" value="Unassembled WGS sequence"/>
</dbReference>
<evidence type="ECO:0000313" key="2">
    <source>
        <dbReference type="Proteomes" id="UP000198551"/>
    </source>
</evidence>
<dbReference type="RefSeq" id="WP_091051726.1">
    <property type="nucleotide sequence ID" value="NZ_FMCV01000051.1"/>
</dbReference>
<keyword evidence="2" id="KW-1185">Reference proteome</keyword>
<proteinExistence type="predicted"/>
<sequence length="267" mass="29639">MTESAKMRDLRRAVKDGQEVIAVHYACESLAEAKDHPPAVSCIGVANLKNGTRQAFSLADMPAEIETKQREIGLLERFYAHLTEHDRSVVLHWNMNSSLYGFDALRNRYRYLAGTDPGQRPSEHLLYDLDDIIGGEYGETYVRHPKLYNIAMLNEIGLFSFLQGKEEAARFKSGDFGAIAGSTTTKARAILDILQALLGGRLKTEKSAGATRFAGERIDAVEAVLSLGDRLRYVERELGRRHSGRSTLTVTDEYDVQDLLSTAAAIC</sequence>
<reference evidence="2" key="1">
    <citation type="submission" date="2016-06" db="EMBL/GenBank/DDBJ databases">
        <authorList>
            <person name="Varghese N."/>
        </authorList>
    </citation>
    <scope>NUCLEOTIDE SEQUENCE [LARGE SCALE GENOMIC DNA]</scope>
    <source>
        <strain evidence="2">DSM 45555</strain>
    </source>
</reference>
<name>A0A1C5AMW2_9ACTN</name>
<dbReference type="EMBL" id="FMCV01000051">
    <property type="protein sequence ID" value="SCF46572.1"/>
    <property type="molecule type" value="Genomic_DNA"/>
</dbReference>
<evidence type="ECO:0000313" key="1">
    <source>
        <dbReference type="EMBL" id="SCF46572.1"/>
    </source>
</evidence>
<gene>
    <name evidence="1" type="ORF">GA0070215_1512</name>
</gene>
<dbReference type="AlphaFoldDB" id="A0A1C5AMW2"/>
<accession>A0A1C5AMW2</accession>
<organism evidence="1 2">
    <name type="scientific">Micromonospora marina</name>
    <dbReference type="NCBI Taxonomy" id="307120"/>
    <lineage>
        <taxon>Bacteria</taxon>
        <taxon>Bacillati</taxon>
        <taxon>Actinomycetota</taxon>
        <taxon>Actinomycetes</taxon>
        <taxon>Micromonosporales</taxon>
        <taxon>Micromonosporaceae</taxon>
        <taxon>Micromonospora</taxon>
    </lineage>
</organism>
<protein>
    <submittedName>
        <fullName evidence="1">Uncharacterized protein</fullName>
    </submittedName>
</protein>